<keyword evidence="4" id="KW-0812">Transmembrane</keyword>
<keyword evidence="2" id="KW-0732">Signal</keyword>
<reference evidence="6" key="1">
    <citation type="submission" date="2016-10" db="EMBL/GenBank/DDBJ databases">
        <authorList>
            <person name="Varghese N."/>
            <person name="Submissions S."/>
        </authorList>
    </citation>
    <scope>NUCLEOTIDE SEQUENCE [LARGE SCALE GENOMIC DNA]</scope>
    <source>
        <strain evidence="6">CGMCC 1.11147</strain>
    </source>
</reference>
<dbReference type="Pfam" id="PF11999">
    <property type="entry name" value="Ice_binding"/>
    <property type="match status" value="1"/>
</dbReference>
<keyword evidence="4" id="KW-0472">Membrane</keyword>
<organism evidence="5 6">
    <name type="scientific">Nocardioides szechwanensis</name>
    <dbReference type="NCBI Taxonomy" id="1005944"/>
    <lineage>
        <taxon>Bacteria</taxon>
        <taxon>Bacillati</taxon>
        <taxon>Actinomycetota</taxon>
        <taxon>Actinomycetes</taxon>
        <taxon>Propionibacteriales</taxon>
        <taxon>Nocardioidaceae</taxon>
        <taxon>Nocardioides</taxon>
    </lineage>
</organism>
<feature type="transmembrane region" description="Helical" evidence="4">
    <location>
        <begin position="321"/>
        <end position="342"/>
    </location>
</feature>
<evidence type="ECO:0000256" key="3">
    <source>
        <dbReference type="SAM" id="MobiDB-lite"/>
    </source>
</evidence>
<proteinExistence type="inferred from homology"/>
<feature type="region of interest" description="Disordered" evidence="3">
    <location>
        <begin position="247"/>
        <end position="313"/>
    </location>
</feature>
<dbReference type="RefSeq" id="WP_218029417.1">
    <property type="nucleotide sequence ID" value="NZ_BKAE01000011.1"/>
</dbReference>
<evidence type="ECO:0000256" key="2">
    <source>
        <dbReference type="ARBA" id="ARBA00022729"/>
    </source>
</evidence>
<gene>
    <name evidence="5" type="ORF">SAMN05192576_2107</name>
</gene>
<protein>
    <recommendedName>
        <fullName evidence="7">DUF3494 domain-containing protein</fullName>
    </recommendedName>
</protein>
<dbReference type="EMBL" id="FNIC01000002">
    <property type="protein sequence ID" value="SDN35642.1"/>
    <property type="molecule type" value="Genomic_DNA"/>
</dbReference>
<sequence>MSPHTPFSAPAPGPRGPRRLVSSLSVAAGALLVVGVAMSGASPAYAADPILLGTAESFAVLAGSEVTNTGASVVSGDLGVSPGTAVSGFPPGQVNNGTQHVADAVALQAQNDLTTAYLQAANSPTDTDLTGTDLGGLTLIPGVYEDTSSMQLTGTVTLDAQGDPSAVFIFKAGSSLTTASGSSVNLINGASPCNVFWQVTSSATLGTGTDFVGTVMALTSATLDTGADVVGRILARNAAVTLDTNVITSPGCAAPTPTPTATATPTSTPSSTPTSTPTSTDSPTGPGTESSTPGGGTGTPVVPVGNPDTGLKPASDGRGPVVLYVLAGLAALGALVAVTVSARTTRTH</sequence>
<feature type="compositionally biased region" description="Low complexity" evidence="3">
    <location>
        <begin position="248"/>
        <end position="292"/>
    </location>
</feature>
<evidence type="ECO:0008006" key="7">
    <source>
        <dbReference type="Google" id="ProtNLM"/>
    </source>
</evidence>
<evidence type="ECO:0000313" key="5">
    <source>
        <dbReference type="EMBL" id="SDN35642.1"/>
    </source>
</evidence>
<keyword evidence="6" id="KW-1185">Reference proteome</keyword>
<evidence type="ECO:0000256" key="1">
    <source>
        <dbReference type="ARBA" id="ARBA00005445"/>
    </source>
</evidence>
<comment type="similarity">
    <text evidence="1">Belongs to the ice-binding protein family.</text>
</comment>
<name>A0A1H0AQ22_9ACTN</name>
<evidence type="ECO:0000256" key="4">
    <source>
        <dbReference type="SAM" id="Phobius"/>
    </source>
</evidence>
<dbReference type="STRING" id="1005944.SAMN05192576_2107"/>
<evidence type="ECO:0000313" key="6">
    <source>
        <dbReference type="Proteomes" id="UP000199004"/>
    </source>
</evidence>
<dbReference type="AlphaFoldDB" id="A0A1H0AQ22"/>
<keyword evidence="4" id="KW-1133">Transmembrane helix</keyword>
<accession>A0A1H0AQ22</accession>
<dbReference type="InterPro" id="IPR021884">
    <property type="entry name" value="Ice-bd_prot"/>
</dbReference>
<dbReference type="Proteomes" id="UP000199004">
    <property type="component" value="Unassembled WGS sequence"/>
</dbReference>